<feature type="non-terminal residue" evidence="7">
    <location>
        <position position="1"/>
    </location>
</feature>
<keyword evidence="4 6" id="KW-0472">Membrane</keyword>
<dbReference type="AlphaFoldDB" id="A0A854QHR9"/>
<dbReference type="PANTHER" id="PTHR36460">
    <property type="entry name" value="UPF0132 DOMAIN PROTEIN (AFU_ORTHOLOGUE AFUA_3G10255)"/>
    <property type="match status" value="1"/>
</dbReference>
<accession>A0A854QHR9</accession>
<feature type="compositionally biased region" description="Pro residues" evidence="5">
    <location>
        <begin position="1"/>
        <end position="10"/>
    </location>
</feature>
<sequence>QPPPDVPSTDPPEVSAKSKPKTKRPWFTRDPSSYNANSYQSGGGSIADPSALPHAYPHAYTDSDAHPENDRANAWESRFGWRVDAMAAATYLGGPLTGEYPPGRTHAHAPSPLLPHPRDPQRLCPLPWQVPPSPRLYPLTHSAAYQSALLTTPLLVLLLLFNLLIPLPAFLRALLVIAAVGGTLYAAFRAWKDAQEGLERYWLPYIGPIADRWVSEE</sequence>
<dbReference type="EMBL" id="AMKT01000049">
    <property type="protein sequence ID" value="OXG19874.1"/>
    <property type="molecule type" value="Genomic_DNA"/>
</dbReference>
<gene>
    <name evidence="7" type="ORF">C361_03934</name>
</gene>
<dbReference type="OrthoDB" id="5546837at2759"/>
<dbReference type="PANTHER" id="PTHR36460:SF1">
    <property type="entry name" value="UPF0132 DOMAIN PROTEIN (AFU_ORTHOLOGUE AFUA_3G10255)"/>
    <property type="match status" value="1"/>
</dbReference>
<evidence type="ECO:0000256" key="6">
    <source>
        <dbReference type="SAM" id="Phobius"/>
    </source>
</evidence>
<evidence type="ECO:0000256" key="2">
    <source>
        <dbReference type="ARBA" id="ARBA00022692"/>
    </source>
</evidence>
<feature type="compositionally biased region" description="Polar residues" evidence="5">
    <location>
        <begin position="30"/>
        <end position="40"/>
    </location>
</feature>
<feature type="region of interest" description="Disordered" evidence="5">
    <location>
        <begin position="1"/>
        <end position="69"/>
    </location>
</feature>
<evidence type="ECO:0000313" key="7">
    <source>
        <dbReference type="EMBL" id="OXG19874.1"/>
    </source>
</evidence>
<keyword evidence="3 6" id="KW-1133">Transmembrane helix</keyword>
<dbReference type="GO" id="GO:0016020">
    <property type="term" value="C:membrane"/>
    <property type="evidence" value="ECO:0007669"/>
    <property type="project" value="UniProtKB-SubCell"/>
</dbReference>
<protein>
    <submittedName>
        <fullName evidence="7">Uncharacterized protein</fullName>
    </submittedName>
</protein>
<evidence type="ECO:0000256" key="5">
    <source>
        <dbReference type="SAM" id="MobiDB-lite"/>
    </source>
</evidence>
<feature type="transmembrane region" description="Helical" evidence="6">
    <location>
        <begin position="143"/>
        <end position="163"/>
    </location>
</feature>
<evidence type="ECO:0000256" key="1">
    <source>
        <dbReference type="ARBA" id="ARBA00004141"/>
    </source>
</evidence>
<reference evidence="7 8" key="1">
    <citation type="submission" date="2017-06" db="EMBL/GenBank/DDBJ databases">
        <title>Global population genomics of the pathogenic fungus Cryptococcus neoformans var. grubii.</title>
        <authorList>
            <person name="Cuomo C."/>
            <person name="Litvintseva A."/>
            <person name="Chen Y."/>
            <person name="Young S."/>
            <person name="Zeng Q."/>
            <person name="Chapman S."/>
            <person name="Gujja S."/>
            <person name="Saif S."/>
            <person name="Birren B."/>
        </authorList>
    </citation>
    <scope>NUCLEOTIDE SEQUENCE [LARGE SCALE GENOMIC DNA]</scope>
    <source>
        <strain evidence="7 8">Tu259-1</strain>
    </source>
</reference>
<keyword evidence="2 6" id="KW-0812">Transmembrane</keyword>
<dbReference type="Proteomes" id="UP000199727">
    <property type="component" value="Unassembled WGS sequence"/>
</dbReference>
<comment type="subcellular location">
    <subcellularLocation>
        <location evidence="1">Membrane</location>
        <topology evidence="1">Multi-pass membrane protein</topology>
    </subcellularLocation>
</comment>
<organism evidence="7 8">
    <name type="scientific">Cryptococcus neoformans Tu259-1</name>
    <dbReference type="NCBI Taxonomy" id="1230072"/>
    <lineage>
        <taxon>Eukaryota</taxon>
        <taxon>Fungi</taxon>
        <taxon>Dikarya</taxon>
        <taxon>Basidiomycota</taxon>
        <taxon>Agaricomycotina</taxon>
        <taxon>Tremellomycetes</taxon>
        <taxon>Tremellales</taxon>
        <taxon>Cryptococcaceae</taxon>
        <taxon>Cryptococcus</taxon>
        <taxon>Cryptococcus neoformans species complex</taxon>
    </lineage>
</organism>
<evidence type="ECO:0000256" key="3">
    <source>
        <dbReference type="ARBA" id="ARBA00022989"/>
    </source>
</evidence>
<proteinExistence type="predicted"/>
<feature type="transmembrane region" description="Helical" evidence="6">
    <location>
        <begin position="169"/>
        <end position="188"/>
    </location>
</feature>
<name>A0A854QHR9_CRYNE</name>
<comment type="caution">
    <text evidence="7">The sequence shown here is derived from an EMBL/GenBank/DDBJ whole genome shotgun (WGS) entry which is preliminary data.</text>
</comment>
<evidence type="ECO:0000256" key="4">
    <source>
        <dbReference type="ARBA" id="ARBA00023136"/>
    </source>
</evidence>
<evidence type="ECO:0000313" key="8">
    <source>
        <dbReference type="Proteomes" id="UP000199727"/>
    </source>
</evidence>